<keyword evidence="2" id="KW-1185">Reference proteome</keyword>
<comment type="caution">
    <text evidence="1">The sequence shown here is derived from an EMBL/GenBank/DDBJ whole genome shotgun (WGS) entry which is preliminary data.</text>
</comment>
<reference evidence="1 2" key="1">
    <citation type="submission" date="2019-03" db="EMBL/GenBank/DDBJ databases">
        <title>First draft genome of Liparis tanakae, snailfish: a comprehensive survey of snailfish specific genes.</title>
        <authorList>
            <person name="Kim W."/>
            <person name="Song I."/>
            <person name="Jeong J.-H."/>
            <person name="Kim D."/>
            <person name="Kim S."/>
            <person name="Ryu S."/>
            <person name="Song J.Y."/>
            <person name="Lee S.K."/>
        </authorList>
    </citation>
    <scope>NUCLEOTIDE SEQUENCE [LARGE SCALE GENOMIC DNA]</scope>
    <source>
        <tissue evidence="1">Muscle</tissue>
    </source>
</reference>
<organism evidence="1 2">
    <name type="scientific">Liparis tanakae</name>
    <name type="common">Tanaka's snailfish</name>
    <dbReference type="NCBI Taxonomy" id="230148"/>
    <lineage>
        <taxon>Eukaryota</taxon>
        <taxon>Metazoa</taxon>
        <taxon>Chordata</taxon>
        <taxon>Craniata</taxon>
        <taxon>Vertebrata</taxon>
        <taxon>Euteleostomi</taxon>
        <taxon>Actinopterygii</taxon>
        <taxon>Neopterygii</taxon>
        <taxon>Teleostei</taxon>
        <taxon>Neoteleostei</taxon>
        <taxon>Acanthomorphata</taxon>
        <taxon>Eupercaria</taxon>
        <taxon>Perciformes</taxon>
        <taxon>Cottioidei</taxon>
        <taxon>Cottales</taxon>
        <taxon>Liparidae</taxon>
        <taxon>Liparis</taxon>
    </lineage>
</organism>
<gene>
    <name evidence="1" type="ORF">EYF80_005740</name>
</gene>
<dbReference type="EMBL" id="SRLO01000030">
    <property type="protein sequence ID" value="TNN83869.1"/>
    <property type="molecule type" value="Genomic_DNA"/>
</dbReference>
<evidence type="ECO:0000313" key="2">
    <source>
        <dbReference type="Proteomes" id="UP000314294"/>
    </source>
</evidence>
<protein>
    <submittedName>
        <fullName evidence="1">Uncharacterized protein</fullName>
    </submittedName>
</protein>
<proteinExistence type="predicted"/>
<name>A0A4Z2J0X8_9TELE</name>
<sequence>MVVYGFQFTTESLKPACEGAIELNPAEVFTPRLQVLNILPSRGFQPPQQKKDIKFLLCLKCTLKCKRAQGSKRSSLTHINT</sequence>
<evidence type="ECO:0000313" key="1">
    <source>
        <dbReference type="EMBL" id="TNN83869.1"/>
    </source>
</evidence>
<dbReference type="Proteomes" id="UP000314294">
    <property type="component" value="Unassembled WGS sequence"/>
</dbReference>
<dbReference type="AlphaFoldDB" id="A0A4Z2J0X8"/>
<accession>A0A4Z2J0X8</accession>